<feature type="region of interest" description="Disordered" evidence="7">
    <location>
        <begin position="553"/>
        <end position="574"/>
    </location>
</feature>
<keyword evidence="6" id="KW-0325">Glycoprotein</keyword>
<dbReference type="SUPFAM" id="SSF103473">
    <property type="entry name" value="MFS general substrate transporter"/>
    <property type="match status" value="1"/>
</dbReference>
<dbReference type="PANTHER" id="PTHR23501:SF187">
    <property type="entry name" value="MAJOR FACILITATOR SUPERFAMILY (MFS) PROFILE DOMAIN-CONTAINING PROTEIN"/>
    <property type="match status" value="1"/>
</dbReference>
<evidence type="ECO:0000259" key="9">
    <source>
        <dbReference type="PROSITE" id="PS50850"/>
    </source>
</evidence>
<evidence type="ECO:0000256" key="8">
    <source>
        <dbReference type="SAM" id="Phobius"/>
    </source>
</evidence>
<feature type="transmembrane region" description="Helical" evidence="8">
    <location>
        <begin position="54"/>
        <end position="72"/>
    </location>
</feature>
<keyword evidence="5 8" id="KW-0472">Membrane</keyword>
<dbReference type="Proteomes" id="UP001265746">
    <property type="component" value="Unassembled WGS sequence"/>
</dbReference>
<keyword evidence="4 8" id="KW-1133">Transmembrane helix</keyword>
<feature type="compositionally biased region" description="Basic and acidic residues" evidence="7">
    <location>
        <begin position="25"/>
        <end position="47"/>
    </location>
</feature>
<dbReference type="PANTHER" id="PTHR23501">
    <property type="entry name" value="MAJOR FACILITATOR SUPERFAMILY"/>
    <property type="match status" value="1"/>
</dbReference>
<feature type="transmembrane region" description="Helical" evidence="8">
    <location>
        <begin position="412"/>
        <end position="436"/>
    </location>
</feature>
<sequence>MANTEMSIDNGHVQIPTKTSLSENGSHEKHIILEPKSGPEKPEEKPAPSRGWRFWAVFPPICLATLLIALESTVTTASLPKIASDLDAGDNYVWIMNGYLLTATVFIPFYGQFAFVFGRRWPTLFAVVMFMLGSGIAGGADSMTMLIAGRIVQGLGGAGVGVLGNIIVSDLTSVRERGKYLAAIFGVFGLGIAAGPPIGGAISQTNWRWVFWLNLPVGALALMLLFLFLHVDAPRLMTVRQGLKRVDWIGNWLLIGSVVSILISLSWADTRYPWASWRILVPLLLGFAGLIAFHTYESSSWCVNPTIPPRLFGNRTSAVAFLSTFLAGALTFWRLYFMALYFEGVLLVSTGRSGVLLLPSVLVYVPAAVSGGFALSKWGRYKPIHLIAYGLIVLATGLYIDLDENSSLVKIVIYQIIAGWGSGMLITTILPAAQAALPTSDAVPASALWAYLRSFGSIWGIAIPAAIFNSRFSQLSDTITDKNVRDVLGGGNAYSHVSSTYLSSLPKDVKGQVVHVYNDALRYVWYVCLAFSAFALLVTFLEKEVVMRTTLDAPRNNSPEKVGKDLESSGSGNR</sequence>
<dbReference type="GO" id="GO:0005886">
    <property type="term" value="C:plasma membrane"/>
    <property type="evidence" value="ECO:0007669"/>
    <property type="project" value="TreeGrafter"/>
</dbReference>
<comment type="subcellular location">
    <subcellularLocation>
        <location evidence="1">Membrane</location>
        <topology evidence="1">Multi-pass membrane protein</topology>
    </subcellularLocation>
</comment>
<dbReference type="PRINTS" id="PR01036">
    <property type="entry name" value="TCRTETB"/>
</dbReference>
<dbReference type="GO" id="GO:0022857">
    <property type="term" value="F:transmembrane transporter activity"/>
    <property type="evidence" value="ECO:0007669"/>
    <property type="project" value="InterPro"/>
</dbReference>
<comment type="caution">
    <text evidence="10">The sequence shown here is derived from an EMBL/GenBank/DDBJ whole genome shotgun (WGS) entry which is preliminary data.</text>
</comment>
<protein>
    <recommendedName>
        <fullName evidence="9">Major facilitator superfamily (MFS) profile domain-containing protein</fullName>
    </recommendedName>
</protein>
<name>A0AAD9S337_PHOAM</name>
<evidence type="ECO:0000256" key="5">
    <source>
        <dbReference type="ARBA" id="ARBA00023136"/>
    </source>
</evidence>
<feature type="region of interest" description="Disordered" evidence="7">
    <location>
        <begin position="1"/>
        <end position="47"/>
    </location>
</feature>
<feature type="transmembrane region" description="Helical" evidence="8">
    <location>
        <begin position="123"/>
        <end position="140"/>
    </location>
</feature>
<dbReference type="Pfam" id="PF07690">
    <property type="entry name" value="MFS_1"/>
    <property type="match status" value="1"/>
</dbReference>
<evidence type="ECO:0000256" key="6">
    <source>
        <dbReference type="ARBA" id="ARBA00023180"/>
    </source>
</evidence>
<dbReference type="EMBL" id="JAUJFL010000010">
    <property type="protein sequence ID" value="KAK2597026.1"/>
    <property type="molecule type" value="Genomic_DNA"/>
</dbReference>
<reference evidence="10" key="1">
    <citation type="submission" date="2023-06" db="EMBL/GenBank/DDBJ databases">
        <authorList>
            <person name="Noh H."/>
        </authorList>
    </citation>
    <scope>NUCLEOTIDE SEQUENCE</scope>
    <source>
        <strain evidence="10">DUCC20226</strain>
    </source>
</reference>
<feature type="transmembrane region" description="Helical" evidence="8">
    <location>
        <begin position="249"/>
        <end position="268"/>
    </location>
</feature>
<evidence type="ECO:0000256" key="7">
    <source>
        <dbReference type="SAM" id="MobiDB-lite"/>
    </source>
</evidence>
<dbReference type="InterPro" id="IPR020846">
    <property type="entry name" value="MFS_dom"/>
</dbReference>
<feature type="transmembrane region" description="Helical" evidence="8">
    <location>
        <begin position="180"/>
        <end position="203"/>
    </location>
</feature>
<evidence type="ECO:0000256" key="3">
    <source>
        <dbReference type="ARBA" id="ARBA00022692"/>
    </source>
</evidence>
<keyword evidence="3 8" id="KW-0812">Transmembrane</keyword>
<dbReference type="Gene3D" id="1.20.1720.10">
    <property type="entry name" value="Multidrug resistance protein D"/>
    <property type="match status" value="1"/>
</dbReference>
<keyword evidence="2" id="KW-0813">Transport</keyword>
<feature type="transmembrane region" description="Helical" evidence="8">
    <location>
        <begin position="317"/>
        <end position="336"/>
    </location>
</feature>
<feature type="transmembrane region" description="Helical" evidence="8">
    <location>
        <begin position="92"/>
        <end position="111"/>
    </location>
</feature>
<proteinExistence type="predicted"/>
<feature type="transmembrane region" description="Helical" evidence="8">
    <location>
        <begin position="448"/>
        <end position="468"/>
    </location>
</feature>
<evidence type="ECO:0000313" key="10">
    <source>
        <dbReference type="EMBL" id="KAK2597026.1"/>
    </source>
</evidence>
<feature type="transmembrane region" description="Helical" evidence="8">
    <location>
        <begin position="146"/>
        <end position="168"/>
    </location>
</feature>
<feature type="transmembrane region" description="Helical" evidence="8">
    <location>
        <begin position="356"/>
        <end position="376"/>
    </location>
</feature>
<organism evidence="10 11">
    <name type="scientific">Phomopsis amygdali</name>
    <name type="common">Fusicoccum amygdali</name>
    <dbReference type="NCBI Taxonomy" id="1214568"/>
    <lineage>
        <taxon>Eukaryota</taxon>
        <taxon>Fungi</taxon>
        <taxon>Dikarya</taxon>
        <taxon>Ascomycota</taxon>
        <taxon>Pezizomycotina</taxon>
        <taxon>Sordariomycetes</taxon>
        <taxon>Sordariomycetidae</taxon>
        <taxon>Diaporthales</taxon>
        <taxon>Diaporthaceae</taxon>
        <taxon>Diaporthe</taxon>
    </lineage>
</organism>
<feature type="transmembrane region" description="Helical" evidence="8">
    <location>
        <begin position="523"/>
        <end position="541"/>
    </location>
</feature>
<evidence type="ECO:0000256" key="2">
    <source>
        <dbReference type="ARBA" id="ARBA00022448"/>
    </source>
</evidence>
<keyword evidence="11" id="KW-1185">Reference proteome</keyword>
<dbReference type="AlphaFoldDB" id="A0AAD9S337"/>
<gene>
    <name evidence="10" type="ORF">N8I77_012900</name>
</gene>
<dbReference type="InterPro" id="IPR011701">
    <property type="entry name" value="MFS"/>
</dbReference>
<evidence type="ECO:0000313" key="11">
    <source>
        <dbReference type="Proteomes" id="UP001265746"/>
    </source>
</evidence>
<feature type="domain" description="Major facilitator superfamily (MFS) profile" evidence="9">
    <location>
        <begin position="57"/>
        <end position="547"/>
    </location>
</feature>
<evidence type="ECO:0000256" key="1">
    <source>
        <dbReference type="ARBA" id="ARBA00004141"/>
    </source>
</evidence>
<feature type="transmembrane region" description="Helical" evidence="8">
    <location>
        <begin position="274"/>
        <end position="296"/>
    </location>
</feature>
<dbReference type="Gene3D" id="1.20.1250.20">
    <property type="entry name" value="MFS general substrate transporter like domains"/>
    <property type="match status" value="1"/>
</dbReference>
<feature type="transmembrane region" description="Helical" evidence="8">
    <location>
        <begin position="383"/>
        <end position="400"/>
    </location>
</feature>
<accession>A0AAD9S337</accession>
<evidence type="ECO:0000256" key="4">
    <source>
        <dbReference type="ARBA" id="ARBA00022989"/>
    </source>
</evidence>
<dbReference type="PROSITE" id="PS50850">
    <property type="entry name" value="MFS"/>
    <property type="match status" value="1"/>
</dbReference>
<dbReference type="InterPro" id="IPR036259">
    <property type="entry name" value="MFS_trans_sf"/>
</dbReference>
<feature type="transmembrane region" description="Helical" evidence="8">
    <location>
        <begin position="209"/>
        <end position="229"/>
    </location>
</feature>